<keyword evidence="2" id="KW-1185">Reference proteome</keyword>
<accession>A0ABU6TJQ0</accession>
<gene>
    <name evidence="1" type="ORF">PIB30_050751</name>
</gene>
<reference evidence="1 2" key="1">
    <citation type="journal article" date="2023" name="Plants (Basel)">
        <title>Bridging the Gap: Combining Genomics and Transcriptomics Approaches to Understand Stylosanthes scabra, an Orphan Legume from the Brazilian Caatinga.</title>
        <authorList>
            <person name="Ferreira-Neto J.R.C."/>
            <person name="da Silva M.D."/>
            <person name="Binneck E."/>
            <person name="de Melo N.F."/>
            <person name="da Silva R.H."/>
            <person name="de Melo A.L.T.M."/>
            <person name="Pandolfi V."/>
            <person name="Bustamante F.O."/>
            <person name="Brasileiro-Vidal A.C."/>
            <person name="Benko-Iseppon A.M."/>
        </authorList>
    </citation>
    <scope>NUCLEOTIDE SEQUENCE [LARGE SCALE GENOMIC DNA]</scope>
    <source>
        <tissue evidence="1">Leaves</tissue>
    </source>
</reference>
<comment type="caution">
    <text evidence="1">The sequence shown here is derived from an EMBL/GenBank/DDBJ whole genome shotgun (WGS) entry which is preliminary data.</text>
</comment>
<organism evidence="1 2">
    <name type="scientific">Stylosanthes scabra</name>
    <dbReference type="NCBI Taxonomy" id="79078"/>
    <lineage>
        <taxon>Eukaryota</taxon>
        <taxon>Viridiplantae</taxon>
        <taxon>Streptophyta</taxon>
        <taxon>Embryophyta</taxon>
        <taxon>Tracheophyta</taxon>
        <taxon>Spermatophyta</taxon>
        <taxon>Magnoliopsida</taxon>
        <taxon>eudicotyledons</taxon>
        <taxon>Gunneridae</taxon>
        <taxon>Pentapetalae</taxon>
        <taxon>rosids</taxon>
        <taxon>fabids</taxon>
        <taxon>Fabales</taxon>
        <taxon>Fabaceae</taxon>
        <taxon>Papilionoideae</taxon>
        <taxon>50 kb inversion clade</taxon>
        <taxon>dalbergioids sensu lato</taxon>
        <taxon>Dalbergieae</taxon>
        <taxon>Pterocarpus clade</taxon>
        <taxon>Stylosanthes</taxon>
    </lineage>
</organism>
<dbReference type="EMBL" id="JASCZI010090973">
    <property type="protein sequence ID" value="MED6148183.1"/>
    <property type="molecule type" value="Genomic_DNA"/>
</dbReference>
<sequence length="127" mass="13715">MVTPWRNCVADFEPTAIQRCPRRCFRGGLIGRVAMAVRYLFGGNGGFCKCPIQGKLVGLMPMPFPVLLPSPCSCPCLCSAEPTAPAPSNRADPSWKYVTPVEEGSTNNTSCNFCGNITKGRITKRGD</sequence>
<name>A0ABU6TJQ0_9FABA</name>
<evidence type="ECO:0000313" key="2">
    <source>
        <dbReference type="Proteomes" id="UP001341840"/>
    </source>
</evidence>
<dbReference type="Proteomes" id="UP001341840">
    <property type="component" value="Unassembled WGS sequence"/>
</dbReference>
<proteinExistence type="predicted"/>
<protein>
    <submittedName>
        <fullName evidence="1">Uncharacterized protein</fullName>
    </submittedName>
</protein>
<evidence type="ECO:0000313" key="1">
    <source>
        <dbReference type="EMBL" id="MED6148183.1"/>
    </source>
</evidence>